<evidence type="ECO:0000313" key="1">
    <source>
        <dbReference type="EMBL" id="MBB6068678.1"/>
    </source>
</evidence>
<comment type="caution">
    <text evidence="1">The sequence shown here is derived from an EMBL/GenBank/DDBJ whole genome shotgun (WGS) entry which is preliminary data.</text>
</comment>
<organism evidence="1 2">
    <name type="scientific">Longimicrobium terrae</name>
    <dbReference type="NCBI Taxonomy" id="1639882"/>
    <lineage>
        <taxon>Bacteria</taxon>
        <taxon>Pseudomonadati</taxon>
        <taxon>Gemmatimonadota</taxon>
        <taxon>Longimicrobiia</taxon>
        <taxon>Longimicrobiales</taxon>
        <taxon>Longimicrobiaceae</taxon>
        <taxon>Longimicrobium</taxon>
    </lineage>
</organism>
<dbReference type="Proteomes" id="UP000582837">
    <property type="component" value="Unassembled WGS sequence"/>
</dbReference>
<reference evidence="1 2" key="1">
    <citation type="submission" date="2020-08" db="EMBL/GenBank/DDBJ databases">
        <title>Genomic Encyclopedia of Type Strains, Phase IV (KMG-IV): sequencing the most valuable type-strain genomes for metagenomic binning, comparative biology and taxonomic classification.</title>
        <authorList>
            <person name="Goeker M."/>
        </authorList>
    </citation>
    <scope>NUCLEOTIDE SEQUENCE [LARGE SCALE GENOMIC DNA]</scope>
    <source>
        <strain evidence="1 2">DSM 29007</strain>
    </source>
</reference>
<proteinExistence type="predicted"/>
<dbReference type="EMBL" id="JACHIA010000001">
    <property type="protein sequence ID" value="MBB6068678.1"/>
    <property type="molecule type" value="Genomic_DNA"/>
</dbReference>
<sequence length="103" mass="12263">MSIDPLINWDLPDYEVNTSRRHRLLSRILGLQSDEEVEAERIAEREAERSLPEWVAPDDPWRLALEARMRAVGIRPATVWNWPVRKPIRKPDWRDWLRNRLGG</sequence>
<gene>
    <name evidence="1" type="ORF">HNQ61_000289</name>
</gene>
<accession>A0A841GTX7</accession>
<protein>
    <submittedName>
        <fullName evidence="1">Uncharacterized protein</fullName>
    </submittedName>
</protein>
<evidence type="ECO:0000313" key="2">
    <source>
        <dbReference type="Proteomes" id="UP000582837"/>
    </source>
</evidence>
<dbReference type="AlphaFoldDB" id="A0A841GTX7"/>
<keyword evidence="2" id="KW-1185">Reference proteome</keyword>
<name>A0A841GTX7_9BACT</name>